<feature type="transmembrane region" description="Helical" evidence="6">
    <location>
        <begin position="58"/>
        <end position="80"/>
    </location>
</feature>
<reference evidence="8 9" key="1">
    <citation type="submission" date="2021-01" db="EMBL/GenBank/DDBJ databases">
        <title>Genome public.</title>
        <authorList>
            <person name="Liu C."/>
            <person name="Sun Q."/>
        </authorList>
    </citation>
    <scope>NUCLEOTIDE SEQUENCE [LARGE SCALE GENOMIC DNA]</scope>
    <source>
        <strain evidence="8 9">JC656</strain>
    </source>
</reference>
<dbReference type="PROSITE" id="PS00216">
    <property type="entry name" value="SUGAR_TRANSPORT_1"/>
    <property type="match status" value="1"/>
</dbReference>
<keyword evidence="5 6" id="KW-0472">Membrane</keyword>
<evidence type="ECO:0000256" key="1">
    <source>
        <dbReference type="ARBA" id="ARBA00004651"/>
    </source>
</evidence>
<dbReference type="EMBL" id="JAERRC010000044">
    <property type="protein sequence ID" value="MBL0707060.1"/>
    <property type="molecule type" value="Genomic_DNA"/>
</dbReference>
<evidence type="ECO:0000313" key="9">
    <source>
        <dbReference type="Proteomes" id="UP000639051"/>
    </source>
</evidence>
<feature type="domain" description="Major facilitator superfamily (MFS) profile" evidence="7">
    <location>
        <begin position="22"/>
        <end position="436"/>
    </location>
</feature>
<comment type="subcellular location">
    <subcellularLocation>
        <location evidence="1">Cell membrane</location>
        <topology evidence="1">Multi-pass membrane protein</topology>
    </subcellularLocation>
</comment>
<dbReference type="SUPFAM" id="SSF103473">
    <property type="entry name" value="MFS general substrate transporter"/>
    <property type="match status" value="1"/>
</dbReference>
<keyword evidence="3 6" id="KW-0812">Transmembrane</keyword>
<evidence type="ECO:0000259" key="7">
    <source>
        <dbReference type="PROSITE" id="PS50850"/>
    </source>
</evidence>
<dbReference type="CDD" id="cd17316">
    <property type="entry name" value="MFS_SV2_like"/>
    <property type="match status" value="1"/>
</dbReference>
<dbReference type="InterPro" id="IPR005828">
    <property type="entry name" value="MFS_sugar_transport-like"/>
</dbReference>
<evidence type="ECO:0000256" key="4">
    <source>
        <dbReference type="ARBA" id="ARBA00022989"/>
    </source>
</evidence>
<dbReference type="Gene3D" id="1.20.1250.20">
    <property type="entry name" value="MFS general substrate transporter like domains"/>
    <property type="match status" value="1"/>
</dbReference>
<feature type="transmembrane region" description="Helical" evidence="6">
    <location>
        <begin position="323"/>
        <end position="341"/>
    </location>
</feature>
<dbReference type="RefSeq" id="WP_189694377.1">
    <property type="nucleotide sequence ID" value="NZ_BNCM01000010.1"/>
</dbReference>
<comment type="caution">
    <text evidence="8">The sequence shown here is derived from an EMBL/GenBank/DDBJ whole genome shotgun (WGS) entry which is preliminary data.</text>
</comment>
<accession>A0ABS1K5Z0</accession>
<evidence type="ECO:0000256" key="5">
    <source>
        <dbReference type="ARBA" id="ARBA00023136"/>
    </source>
</evidence>
<dbReference type="InterPro" id="IPR036259">
    <property type="entry name" value="MFS_trans_sf"/>
</dbReference>
<feature type="transmembrane region" description="Helical" evidence="6">
    <location>
        <begin position="87"/>
        <end position="107"/>
    </location>
</feature>
<feature type="transmembrane region" description="Helical" evidence="6">
    <location>
        <begin position="296"/>
        <end position="316"/>
    </location>
</feature>
<feature type="transmembrane region" description="Helical" evidence="6">
    <location>
        <begin position="255"/>
        <end position="276"/>
    </location>
</feature>
<feature type="transmembrane region" description="Helical" evidence="6">
    <location>
        <begin position="146"/>
        <end position="168"/>
    </location>
</feature>
<feature type="transmembrane region" description="Helical" evidence="6">
    <location>
        <begin position="411"/>
        <end position="431"/>
    </location>
</feature>
<dbReference type="PANTHER" id="PTHR23511">
    <property type="entry name" value="SYNAPTIC VESICLE GLYCOPROTEIN 2"/>
    <property type="match status" value="1"/>
</dbReference>
<dbReference type="PROSITE" id="PS50850">
    <property type="entry name" value="MFS"/>
    <property type="match status" value="1"/>
</dbReference>
<feature type="transmembrane region" description="Helical" evidence="6">
    <location>
        <begin position="21"/>
        <end position="38"/>
    </location>
</feature>
<dbReference type="InterPro" id="IPR020846">
    <property type="entry name" value="MFS_dom"/>
</dbReference>
<evidence type="ECO:0000256" key="2">
    <source>
        <dbReference type="ARBA" id="ARBA00022448"/>
    </source>
</evidence>
<keyword evidence="4 6" id="KW-1133">Transmembrane helix</keyword>
<evidence type="ECO:0000256" key="3">
    <source>
        <dbReference type="ARBA" id="ARBA00022692"/>
    </source>
</evidence>
<dbReference type="Proteomes" id="UP000639051">
    <property type="component" value="Unassembled WGS sequence"/>
</dbReference>
<evidence type="ECO:0000313" key="8">
    <source>
        <dbReference type="EMBL" id="MBL0707060.1"/>
    </source>
</evidence>
<dbReference type="Pfam" id="PF00083">
    <property type="entry name" value="Sugar_tr"/>
    <property type="match status" value="1"/>
</dbReference>
<proteinExistence type="predicted"/>
<feature type="transmembrane region" description="Helical" evidence="6">
    <location>
        <begin position="113"/>
        <end position="134"/>
    </location>
</feature>
<gene>
    <name evidence="8" type="ORF">JJE72_16315</name>
</gene>
<dbReference type="InterPro" id="IPR005829">
    <property type="entry name" value="Sugar_transporter_CS"/>
</dbReference>
<keyword evidence="2" id="KW-0813">Transport</keyword>
<name>A0ABS1K5Z0_9MICC</name>
<organism evidence="8 9">
    <name type="scientific">Sinomonas cellulolyticus</name>
    <dbReference type="NCBI Taxonomy" id="2801916"/>
    <lineage>
        <taxon>Bacteria</taxon>
        <taxon>Bacillati</taxon>
        <taxon>Actinomycetota</taxon>
        <taxon>Actinomycetes</taxon>
        <taxon>Micrococcales</taxon>
        <taxon>Micrococcaceae</taxon>
        <taxon>Sinomonas</taxon>
    </lineage>
</organism>
<keyword evidence="9" id="KW-1185">Reference proteome</keyword>
<feature type="transmembrane region" description="Helical" evidence="6">
    <location>
        <begin position="174"/>
        <end position="193"/>
    </location>
</feature>
<protein>
    <submittedName>
        <fullName evidence="8">MFS transporter</fullName>
    </submittedName>
</protein>
<sequence length="452" mass="49215">MNQSNAVGRLNRLPISRFHKITLVAVSFAYFFEFADVNTFATTAPKLIKLWGMTVNQIAYVTSLSFVGMFIGSIVASWIADRWGRKNALTLTTVWFGVFSLASVFSWDLVSLGAFRVLTSAGLSAMTVVAVIYVSEIFPAAVRGKYQAYAIVIGICGTPATNLIASLVVPLSDWSWRLVYLWGALGLLFVFFIRHLKESPRWYESKGQPERADEVLREIEALVSAEKGPLPEPVAVVQTSTPGKASLRMLLQKKYLFPTLLLSLMWVTQTIGFFGYSSWAPSLLTKQGFTVESSVFYVALTTVGAPLGSFLAALVADRFERKWSLVVFGTAIAVSGLLYGLTFNPIMIVAFGFLVNMFERGYTAVAYAYSPELFDTQARSLGTGISYGLGRLSNAVGPLIIAALYNGTGYQSVFIFIAATWMVGAIALALFGPKTRGKALLGATPSEPAART</sequence>
<dbReference type="PANTHER" id="PTHR23511:SF34">
    <property type="entry name" value="SYNAPTIC VESICLE GLYCOPROTEIN 2"/>
    <property type="match status" value="1"/>
</dbReference>
<evidence type="ECO:0000256" key="6">
    <source>
        <dbReference type="SAM" id="Phobius"/>
    </source>
</evidence>